<dbReference type="SUPFAM" id="SSF57716">
    <property type="entry name" value="Glucocorticoid receptor-like (DNA-binding domain)"/>
    <property type="match status" value="2"/>
</dbReference>
<evidence type="ECO:0000256" key="4">
    <source>
        <dbReference type="ARBA" id="ARBA00022833"/>
    </source>
</evidence>
<dbReference type="GO" id="GO:0051371">
    <property type="term" value="F:muscle alpha-actinin binding"/>
    <property type="evidence" value="ECO:0007669"/>
    <property type="project" value="TreeGrafter"/>
</dbReference>
<dbReference type="CDD" id="cd23068">
    <property type="entry name" value="PDZ_ZASP52-like"/>
    <property type="match status" value="1"/>
</dbReference>
<gene>
    <name evidence="10" type="ORF">LSTR_LSTR003406</name>
</gene>
<reference evidence="10 11" key="1">
    <citation type="journal article" date="2017" name="Gigascience">
        <title>Genome sequence of the small brown planthopper, Laodelphax striatellus.</title>
        <authorList>
            <person name="Zhu J."/>
            <person name="Jiang F."/>
            <person name="Wang X."/>
            <person name="Yang P."/>
            <person name="Bao Y."/>
            <person name="Zhao W."/>
            <person name="Wang W."/>
            <person name="Lu H."/>
            <person name="Wang Q."/>
            <person name="Cui N."/>
            <person name="Li J."/>
            <person name="Chen X."/>
            <person name="Luo L."/>
            <person name="Yu J."/>
            <person name="Kang L."/>
            <person name="Cui F."/>
        </authorList>
    </citation>
    <scope>NUCLEOTIDE SEQUENCE [LARGE SCALE GENOMIC DNA]</scope>
    <source>
        <strain evidence="10">Lst14</strain>
    </source>
</reference>
<dbReference type="Pfam" id="PF00412">
    <property type="entry name" value="LIM"/>
    <property type="match status" value="1"/>
</dbReference>
<proteinExistence type="predicted"/>
<feature type="region of interest" description="Disordered" evidence="7">
    <location>
        <begin position="341"/>
        <end position="398"/>
    </location>
</feature>
<evidence type="ECO:0000256" key="5">
    <source>
        <dbReference type="ARBA" id="ARBA00023038"/>
    </source>
</evidence>
<dbReference type="InterPro" id="IPR050604">
    <property type="entry name" value="PDZ-LIM_domain"/>
</dbReference>
<dbReference type="STRING" id="195883.A0A482X1J7"/>
<keyword evidence="5 6" id="KW-0440">LIM domain</keyword>
<dbReference type="PANTHER" id="PTHR24214">
    <property type="entry name" value="PDZ AND LIM DOMAIN PROTEIN ZASP"/>
    <property type="match status" value="1"/>
</dbReference>
<evidence type="ECO:0000259" key="8">
    <source>
        <dbReference type="PROSITE" id="PS50023"/>
    </source>
</evidence>
<evidence type="ECO:0000256" key="2">
    <source>
        <dbReference type="ARBA" id="ARBA00022490"/>
    </source>
</evidence>
<dbReference type="PANTHER" id="PTHR24214:SF38">
    <property type="entry name" value="PDZ AND LIM DOMAIN PROTEIN ZASP-RELATED"/>
    <property type="match status" value="1"/>
</dbReference>
<evidence type="ECO:0000256" key="3">
    <source>
        <dbReference type="ARBA" id="ARBA00022723"/>
    </source>
</evidence>
<dbReference type="SMR" id="A0A482X1J7"/>
<comment type="caution">
    <text evidence="10">The sequence shown here is derived from an EMBL/GenBank/DDBJ whole genome shotgun (WGS) entry which is preliminary data.</text>
</comment>
<evidence type="ECO:0000313" key="11">
    <source>
        <dbReference type="Proteomes" id="UP000291343"/>
    </source>
</evidence>
<dbReference type="SMART" id="SM00228">
    <property type="entry name" value="PDZ"/>
    <property type="match status" value="1"/>
</dbReference>
<dbReference type="FunFam" id="2.30.42.10:FF:000055">
    <property type="entry name" value="PDZ and LIM domain protein 3"/>
    <property type="match status" value="1"/>
</dbReference>
<dbReference type="Pfam" id="PF00595">
    <property type="entry name" value="PDZ"/>
    <property type="match status" value="1"/>
</dbReference>
<dbReference type="EMBL" id="QKKF02019605">
    <property type="protein sequence ID" value="RZF39745.1"/>
    <property type="molecule type" value="Genomic_DNA"/>
</dbReference>
<feature type="compositionally biased region" description="Pro residues" evidence="7">
    <location>
        <begin position="341"/>
        <end position="352"/>
    </location>
</feature>
<keyword evidence="3 6" id="KW-0479">Metal-binding</keyword>
<comment type="subcellular location">
    <subcellularLocation>
        <location evidence="1">Cytoplasm</location>
    </subcellularLocation>
</comment>
<dbReference type="PROSITE" id="PS50023">
    <property type="entry name" value="LIM_DOMAIN_2"/>
    <property type="match status" value="1"/>
</dbReference>
<dbReference type="SMART" id="SM00735">
    <property type="entry name" value="ZM"/>
    <property type="match status" value="1"/>
</dbReference>
<dbReference type="GO" id="GO:0007507">
    <property type="term" value="P:heart development"/>
    <property type="evidence" value="ECO:0007669"/>
    <property type="project" value="TreeGrafter"/>
</dbReference>
<keyword evidence="4 6" id="KW-0862">Zinc</keyword>
<feature type="domain" description="LIM zinc-binding" evidence="8">
    <location>
        <begin position="277"/>
        <end position="336"/>
    </location>
</feature>
<dbReference type="Gene3D" id="2.10.110.10">
    <property type="entry name" value="Cysteine Rich Protein"/>
    <property type="match status" value="1"/>
</dbReference>
<dbReference type="SMART" id="SM00132">
    <property type="entry name" value="LIM"/>
    <property type="match status" value="1"/>
</dbReference>
<feature type="compositionally biased region" description="Pro residues" evidence="7">
    <location>
        <begin position="256"/>
        <end position="267"/>
    </location>
</feature>
<dbReference type="PROSITE" id="PS50106">
    <property type="entry name" value="PDZ"/>
    <property type="match status" value="1"/>
</dbReference>
<dbReference type="GO" id="GO:0061061">
    <property type="term" value="P:muscle structure development"/>
    <property type="evidence" value="ECO:0007669"/>
    <property type="project" value="TreeGrafter"/>
</dbReference>
<dbReference type="Pfam" id="PF15936">
    <property type="entry name" value="DUF4749"/>
    <property type="match status" value="1"/>
</dbReference>
<feature type="non-terminal residue" evidence="10">
    <location>
        <position position="398"/>
    </location>
</feature>
<evidence type="ECO:0000313" key="10">
    <source>
        <dbReference type="EMBL" id="RZF39745.1"/>
    </source>
</evidence>
<organism evidence="10 11">
    <name type="scientific">Laodelphax striatellus</name>
    <name type="common">Small brown planthopper</name>
    <name type="synonym">Delphax striatella</name>
    <dbReference type="NCBI Taxonomy" id="195883"/>
    <lineage>
        <taxon>Eukaryota</taxon>
        <taxon>Metazoa</taxon>
        <taxon>Ecdysozoa</taxon>
        <taxon>Arthropoda</taxon>
        <taxon>Hexapoda</taxon>
        <taxon>Insecta</taxon>
        <taxon>Pterygota</taxon>
        <taxon>Neoptera</taxon>
        <taxon>Paraneoptera</taxon>
        <taxon>Hemiptera</taxon>
        <taxon>Auchenorrhyncha</taxon>
        <taxon>Fulgoroidea</taxon>
        <taxon>Delphacidae</taxon>
        <taxon>Criomorphinae</taxon>
        <taxon>Laodelphax</taxon>
    </lineage>
</organism>
<name>A0A482X1J7_LAOST</name>
<dbReference type="InterPro" id="IPR001478">
    <property type="entry name" value="PDZ"/>
</dbReference>
<dbReference type="GO" id="GO:0005912">
    <property type="term" value="C:adherens junction"/>
    <property type="evidence" value="ECO:0007669"/>
    <property type="project" value="TreeGrafter"/>
</dbReference>
<keyword evidence="11" id="KW-1185">Reference proteome</keyword>
<evidence type="ECO:0000259" key="9">
    <source>
        <dbReference type="PROSITE" id="PS50106"/>
    </source>
</evidence>
<dbReference type="FunFam" id="2.10.110.10:FF:000073">
    <property type="entry name" value="Uncharacterized protein, isoform Z"/>
    <property type="match status" value="1"/>
</dbReference>
<dbReference type="Gene3D" id="2.30.42.10">
    <property type="match status" value="1"/>
</dbReference>
<dbReference type="CDD" id="cd09360">
    <property type="entry name" value="LIM_ALP_like"/>
    <property type="match status" value="1"/>
</dbReference>
<dbReference type="InParanoid" id="A0A482X1J7"/>
<protein>
    <recommendedName>
        <fullName evidence="12">PDZ and LIM domain protein Zasp</fullName>
    </recommendedName>
</protein>
<feature type="compositionally biased region" description="Low complexity" evidence="7">
    <location>
        <begin position="353"/>
        <end position="373"/>
    </location>
</feature>
<evidence type="ECO:0000256" key="7">
    <source>
        <dbReference type="SAM" id="MobiDB-lite"/>
    </source>
</evidence>
<dbReference type="InterPro" id="IPR031847">
    <property type="entry name" value="PDLI1-4/Zasp-like_mid"/>
</dbReference>
<dbReference type="GO" id="GO:0001725">
    <property type="term" value="C:stress fiber"/>
    <property type="evidence" value="ECO:0007669"/>
    <property type="project" value="TreeGrafter"/>
</dbReference>
<evidence type="ECO:0000256" key="6">
    <source>
        <dbReference type="PROSITE-ProRule" id="PRU00125"/>
    </source>
</evidence>
<keyword evidence="2" id="KW-0963">Cytoplasm</keyword>
<sequence>MASLINVRLNRGDASPWGFRLQGGKDFGTPLVIQKVNGNSLAEKAGLQVGDAVIKVNGHEVFNLRHKDAQDIIVRSGNNIEITIQRGGAATWKPAVQPVGSGVTASPHLPSKVAPVTKTSLAAKPQPPSNIGSAHNLSPRPFNQVNGEPVKSIVNKQYNSPVNIYSEETIAETLSAQAEVLAGGVLGVNFKKNERGYDAEKSEVYKMLQEAEREPKTPEPDVRSSTSYYSMASHATGGRAVSPRPQTPIAQQMNLPMPPQTQAPPYMPTSSPKSEPPKCSGCGKTIVGVFVRIKDKNLHVECFKCATCGSSLKNIGYYSINNKLYCDIHAKLVARQNPPAPNLDPITVPPSGFPASSAAAPQSPSVAPQSPQSNLAPLPFHTPRVAPSHVSAPRPVPK</sequence>
<feature type="domain" description="PDZ" evidence="9">
    <location>
        <begin position="6"/>
        <end position="88"/>
    </location>
</feature>
<accession>A0A482X1J7</accession>
<dbReference type="Proteomes" id="UP000291343">
    <property type="component" value="Unassembled WGS sequence"/>
</dbReference>
<dbReference type="GO" id="GO:0030018">
    <property type="term" value="C:Z disc"/>
    <property type="evidence" value="ECO:0007669"/>
    <property type="project" value="TreeGrafter"/>
</dbReference>
<dbReference type="GO" id="GO:0031941">
    <property type="term" value="C:filamentous actin"/>
    <property type="evidence" value="ECO:0007669"/>
    <property type="project" value="TreeGrafter"/>
</dbReference>
<dbReference type="GO" id="GO:0003779">
    <property type="term" value="F:actin binding"/>
    <property type="evidence" value="ECO:0007669"/>
    <property type="project" value="TreeGrafter"/>
</dbReference>
<dbReference type="InterPro" id="IPR001781">
    <property type="entry name" value="Znf_LIM"/>
</dbReference>
<evidence type="ECO:0000256" key="1">
    <source>
        <dbReference type="ARBA" id="ARBA00004496"/>
    </source>
</evidence>
<dbReference type="GO" id="GO:0046872">
    <property type="term" value="F:metal ion binding"/>
    <property type="evidence" value="ECO:0007669"/>
    <property type="project" value="UniProtKB-KW"/>
</dbReference>
<feature type="region of interest" description="Disordered" evidence="7">
    <location>
        <begin position="233"/>
        <end position="278"/>
    </location>
</feature>
<dbReference type="InterPro" id="IPR006643">
    <property type="entry name" value="Zasp-like_motif"/>
</dbReference>
<dbReference type="AlphaFoldDB" id="A0A482X1J7"/>
<dbReference type="GO" id="GO:0030036">
    <property type="term" value="P:actin cytoskeleton organization"/>
    <property type="evidence" value="ECO:0007669"/>
    <property type="project" value="TreeGrafter"/>
</dbReference>
<evidence type="ECO:0008006" key="12">
    <source>
        <dbReference type="Google" id="ProtNLM"/>
    </source>
</evidence>
<dbReference type="InterPro" id="IPR036034">
    <property type="entry name" value="PDZ_sf"/>
</dbReference>
<dbReference type="OrthoDB" id="5911912at2759"/>
<dbReference type="SUPFAM" id="SSF50156">
    <property type="entry name" value="PDZ domain-like"/>
    <property type="match status" value="1"/>
</dbReference>